<accession>A0A2W7NE36</accession>
<dbReference type="RefSeq" id="WP_146260696.1">
    <property type="nucleotide sequence ID" value="NZ_QKZK01000013.1"/>
</dbReference>
<comment type="caution">
    <text evidence="1">The sequence shown here is derived from an EMBL/GenBank/DDBJ whole genome shotgun (WGS) entry which is preliminary data.</text>
</comment>
<proteinExistence type="predicted"/>
<organism evidence="1 2">
    <name type="scientific">Breznakibacter xylanolyticus</name>
    <dbReference type="NCBI Taxonomy" id="990"/>
    <lineage>
        <taxon>Bacteria</taxon>
        <taxon>Pseudomonadati</taxon>
        <taxon>Bacteroidota</taxon>
        <taxon>Bacteroidia</taxon>
        <taxon>Marinilabiliales</taxon>
        <taxon>Marinilabiliaceae</taxon>
        <taxon>Breznakibacter</taxon>
    </lineage>
</organism>
<evidence type="ECO:0000313" key="1">
    <source>
        <dbReference type="EMBL" id="PZX16367.1"/>
    </source>
</evidence>
<name>A0A2W7NE36_9BACT</name>
<dbReference type="Proteomes" id="UP000249239">
    <property type="component" value="Unassembled WGS sequence"/>
</dbReference>
<keyword evidence="2" id="KW-1185">Reference proteome</keyword>
<protein>
    <submittedName>
        <fullName evidence="1">Uncharacterized protein</fullName>
    </submittedName>
</protein>
<dbReference type="EMBL" id="QKZK01000013">
    <property type="protein sequence ID" value="PZX16367.1"/>
    <property type="molecule type" value="Genomic_DNA"/>
</dbReference>
<reference evidence="1 2" key="1">
    <citation type="submission" date="2018-06" db="EMBL/GenBank/DDBJ databases">
        <title>Genomic Encyclopedia of Archaeal and Bacterial Type Strains, Phase II (KMG-II): from individual species to whole genera.</title>
        <authorList>
            <person name="Goeker M."/>
        </authorList>
    </citation>
    <scope>NUCLEOTIDE SEQUENCE [LARGE SCALE GENOMIC DNA]</scope>
    <source>
        <strain evidence="1 2">DSM 6779</strain>
    </source>
</reference>
<sequence>MRQYKNPLAQKIHEIMLPLVGEFMAGGVLKTQSKNIGISEDDIKPEHIPSLAEAIKKGLTLFLGSDVANKVCDQIKMIK</sequence>
<evidence type="ECO:0000313" key="2">
    <source>
        <dbReference type="Proteomes" id="UP000249239"/>
    </source>
</evidence>
<dbReference type="AlphaFoldDB" id="A0A2W7NE36"/>
<gene>
    <name evidence="1" type="ORF">LX69_01861</name>
</gene>